<evidence type="ECO:0000256" key="2">
    <source>
        <dbReference type="SAM" id="SignalP"/>
    </source>
</evidence>
<dbReference type="RefSeq" id="WP_009516357.1">
    <property type="nucleotide sequence ID" value="NZ_CCAE010000093.1"/>
</dbReference>
<feature type="compositionally biased region" description="Basic and acidic residues" evidence="1">
    <location>
        <begin position="91"/>
        <end position="100"/>
    </location>
</feature>
<feature type="compositionally biased region" description="Low complexity" evidence="1">
    <location>
        <begin position="39"/>
        <end position="52"/>
    </location>
</feature>
<evidence type="ECO:0000313" key="3">
    <source>
        <dbReference type="EMBL" id="CDN90552.1"/>
    </source>
</evidence>
<dbReference type="EMBL" id="CCAE010000093">
    <property type="protein sequence ID" value="CDN90552.1"/>
    <property type="molecule type" value="Genomic_DNA"/>
</dbReference>
<feature type="chain" id="PRO_5009681494" evidence="2">
    <location>
        <begin position="23"/>
        <end position="100"/>
    </location>
</feature>
<reference evidence="4" key="1">
    <citation type="submission" date="2014-11" db="EMBL/GenBank/DDBJ databases">
        <title>Draft genome sequence of Hydrogenophaga intermedia S1.</title>
        <authorList>
            <person name="Gan H.M."/>
            <person name="Chew T.H."/>
            <person name="Stolz A."/>
        </authorList>
    </citation>
    <scope>NUCLEOTIDE SEQUENCE [LARGE SCALE GENOMIC DNA]</scope>
    <source>
        <strain evidence="4">S1</strain>
    </source>
</reference>
<evidence type="ECO:0000313" key="4">
    <source>
        <dbReference type="Proteomes" id="UP000028878"/>
    </source>
</evidence>
<feature type="signal peptide" evidence="2">
    <location>
        <begin position="1"/>
        <end position="22"/>
    </location>
</feature>
<evidence type="ECO:0000256" key="1">
    <source>
        <dbReference type="SAM" id="MobiDB-lite"/>
    </source>
</evidence>
<accession>A0A1L1PKN2</accession>
<dbReference type="AlphaFoldDB" id="A0A1L1PKN2"/>
<proteinExistence type="predicted"/>
<name>A0A1L1PKN2_HYDIT</name>
<feature type="compositionally biased region" description="Basic and acidic residues" evidence="1">
    <location>
        <begin position="53"/>
        <end position="71"/>
    </location>
</feature>
<sequence length="100" mass="10368" precursor="true">MLNTRNTLIAAAILALGASAWAQGTSSGALKPPAPPMPATAAMPTTPAPATDKMAKKDHDKHATKKTEKQHAAKKKDHAMKQTAHQPAAKAGDKATRPAQ</sequence>
<dbReference type="Proteomes" id="UP000028878">
    <property type="component" value="Unassembled WGS sequence"/>
</dbReference>
<gene>
    <name evidence="3" type="ORF">BN948_04997</name>
</gene>
<keyword evidence="2" id="KW-0732">Signal</keyword>
<organism evidence="3 4">
    <name type="scientific">Hydrogenophaga intermedia</name>
    <dbReference type="NCBI Taxonomy" id="65786"/>
    <lineage>
        <taxon>Bacteria</taxon>
        <taxon>Pseudomonadati</taxon>
        <taxon>Pseudomonadota</taxon>
        <taxon>Betaproteobacteria</taxon>
        <taxon>Burkholderiales</taxon>
        <taxon>Comamonadaceae</taxon>
        <taxon>Hydrogenophaga</taxon>
    </lineage>
</organism>
<keyword evidence="4" id="KW-1185">Reference proteome</keyword>
<protein>
    <submittedName>
        <fullName evidence="3">Uncharacterized protein</fullName>
    </submittedName>
</protein>
<feature type="region of interest" description="Disordered" evidence="1">
    <location>
        <begin position="23"/>
        <end position="100"/>
    </location>
</feature>